<dbReference type="GO" id="GO:0005829">
    <property type="term" value="C:cytosol"/>
    <property type="evidence" value="ECO:0007669"/>
    <property type="project" value="TreeGrafter"/>
</dbReference>
<gene>
    <name evidence="5" type="primary">darP</name>
    <name evidence="7" type="ORF">H0A62_00475</name>
</gene>
<dbReference type="EMBL" id="JACCEV010000001">
    <property type="protein sequence ID" value="NYT84062.1"/>
    <property type="molecule type" value="Genomic_DNA"/>
</dbReference>
<evidence type="ECO:0000256" key="3">
    <source>
        <dbReference type="ARBA" id="ARBA00022730"/>
    </source>
</evidence>
<keyword evidence="4 5" id="KW-0694">RNA-binding</keyword>
<dbReference type="PIRSF" id="PIRSF016183">
    <property type="entry name" value="UCP016183"/>
    <property type="match status" value="1"/>
</dbReference>
<evidence type="ECO:0000313" key="7">
    <source>
        <dbReference type="EMBL" id="NYT84062.1"/>
    </source>
</evidence>
<accession>A0A853GVA5</accession>
<organism evidence="7 8">
    <name type="scientific">Pollutimonas harenae</name>
    <dbReference type="NCBI Taxonomy" id="657015"/>
    <lineage>
        <taxon>Bacteria</taxon>
        <taxon>Pseudomonadati</taxon>
        <taxon>Pseudomonadota</taxon>
        <taxon>Betaproteobacteria</taxon>
        <taxon>Burkholderiales</taxon>
        <taxon>Alcaligenaceae</taxon>
        <taxon>Pollutimonas</taxon>
    </lineage>
</organism>
<dbReference type="HAMAP" id="MF_00765">
    <property type="entry name" value="DarP"/>
    <property type="match status" value="1"/>
</dbReference>
<dbReference type="AlphaFoldDB" id="A0A853GVA5"/>
<dbReference type="Proteomes" id="UP000554144">
    <property type="component" value="Unassembled WGS sequence"/>
</dbReference>
<comment type="similarity">
    <text evidence="5">Belongs to the DarP family.</text>
</comment>
<comment type="subcellular location">
    <subcellularLocation>
        <location evidence="5">Cytoplasm</location>
    </subcellularLocation>
    <text evidence="5">Associates with late stage pre-50S ribosomal subunits.</text>
</comment>
<dbReference type="CDD" id="cd16331">
    <property type="entry name" value="YjgA-like"/>
    <property type="match status" value="1"/>
</dbReference>
<dbReference type="SUPFAM" id="SSF158710">
    <property type="entry name" value="PSPTO4464-like"/>
    <property type="match status" value="1"/>
</dbReference>
<dbReference type="OrthoDB" id="5293604at2"/>
<evidence type="ECO:0000256" key="6">
    <source>
        <dbReference type="SAM" id="MobiDB-lite"/>
    </source>
</evidence>
<comment type="function">
    <text evidence="5">Member of a network of 50S ribosomal subunit biogenesis factors which assembles along the 30S-50S interface, preventing incorrect 23S rRNA structures from forming. Promotes peptidyl transferase center (PTC) maturation.</text>
</comment>
<evidence type="ECO:0000256" key="2">
    <source>
        <dbReference type="ARBA" id="ARBA00022517"/>
    </source>
</evidence>
<dbReference type="Gene3D" id="1.10.60.30">
    <property type="entry name" value="PSPTO4464-like domains"/>
    <property type="match status" value="2"/>
</dbReference>
<keyword evidence="8" id="KW-1185">Reference proteome</keyword>
<dbReference type="Pfam" id="PF04751">
    <property type="entry name" value="DarP"/>
    <property type="match status" value="1"/>
</dbReference>
<dbReference type="InterPro" id="IPR023153">
    <property type="entry name" value="DarP_sf"/>
</dbReference>
<dbReference type="NCBIfam" id="NF003593">
    <property type="entry name" value="PRK05255.1-1"/>
    <property type="match status" value="1"/>
</dbReference>
<proteinExistence type="inferred from homology"/>
<dbReference type="GO" id="GO:1902626">
    <property type="term" value="P:assembly of large subunit precursor of preribosome"/>
    <property type="evidence" value="ECO:0007669"/>
    <property type="project" value="UniProtKB-UniRule"/>
</dbReference>
<dbReference type="InterPro" id="IPR006839">
    <property type="entry name" value="DarP"/>
</dbReference>
<evidence type="ECO:0000256" key="5">
    <source>
        <dbReference type="HAMAP-Rule" id="MF_00765"/>
    </source>
</evidence>
<feature type="compositionally biased region" description="Basic and acidic residues" evidence="6">
    <location>
        <begin position="7"/>
        <end position="16"/>
    </location>
</feature>
<evidence type="ECO:0000313" key="8">
    <source>
        <dbReference type="Proteomes" id="UP000554144"/>
    </source>
</evidence>
<keyword evidence="2 5" id="KW-0690">Ribosome biogenesis</keyword>
<evidence type="ECO:0000256" key="4">
    <source>
        <dbReference type="ARBA" id="ARBA00022884"/>
    </source>
</evidence>
<protein>
    <recommendedName>
        <fullName evidence="5">Dual-action ribosomal maturation protein DarP</fullName>
    </recommendedName>
    <alternativeName>
        <fullName evidence="5">Large ribosomal subunit assembly factor DarP</fullName>
    </alternativeName>
</protein>
<name>A0A853GVA5_9BURK</name>
<comment type="caution">
    <text evidence="7">The sequence shown here is derived from an EMBL/GenBank/DDBJ whole genome shotgun (WGS) entry which is preliminary data.</text>
</comment>
<dbReference type="GO" id="GO:0043022">
    <property type="term" value="F:ribosome binding"/>
    <property type="evidence" value="ECO:0007669"/>
    <property type="project" value="UniProtKB-UniRule"/>
</dbReference>
<reference evidence="7 8" key="1">
    <citation type="submission" date="2020-07" db="EMBL/GenBank/DDBJ databases">
        <title>Taxonomic revisions and descriptions of new bacterial species based on genomic comparisons in the high-G+C-content subgroup of the family Alcaligenaceae.</title>
        <authorList>
            <person name="Szabo A."/>
            <person name="Felfoldi T."/>
        </authorList>
    </citation>
    <scope>NUCLEOTIDE SEQUENCE [LARGE SCALE GENOMIC DNA]</scope>
    <source>
        <strain evidence="7 8">DSM 25667</strain>
    </source>
</reference>
<sequence length="184" mass="20909">MSNIPTDTHDDADHGYDGPSKSQVKREMLALQDLGKQLIELSPDQLKQLPLAEKLYEAIRLAQRTTSREGRRRQVHYVGKLMREADADVIRTQLDTWKNGSREQTRAMHRLEALRDLLLSDDAALTGLLNEYPGADAQQLHTLIRAGRKEAQANTQLQAGQEPQRKHYRALFQALKSLDDTEQS</sequence>
<dbReference type="PANTHER" id="PTHR38101:SF1">
    <property type="entry name" value="UPF0307 PROTEIN YJGA"/>
    <property type="match status" value="1"/>
</dbReference>
<evidence type="ECO:0000256" key="1">
    <source>
        <dbReference type="ARBA" id="ARBA00022490"/>
    </source>
</evidence>
<keyword evidence="3 5" id="KW-0699">rRNA-binding</keyword>
<dbReference type="GO" id="GO:0019843">
    <property type="term" value="F:rRNA binding"/>
    <property type="evidence" value="ECO:0007669"/>
    <property type="project" value="UniProtKB-UniRule"/>
</dbReference>
<keyword evidence="1 5" id="KW-0963">Cytoplasm</keyword>
<dbReference type="RefSeq" id="WP_130038742.1">
    <property type="nucleotide sequence ID" value="NZ_JACCEV010000001.1"/>
</dbReference>
<feature type="region of interest" description="Disordered" evidence="6">
    <location>
        <begin position="1"/>
        <end position="25"/>
    </location>
</feature>
<dbReference type="PANTHER" id="PTHR38101">
    <property type="entry name" value="UPF0307 PROTEIN YJGA"/>
    <property type="match status" value="1"/>
</dbReference>